<feature type="transmembrane region" description="Helical" evidence="1">
    <location>
        <begin position="6"/>
        <end position="33"/>
    </location>
</feature>
<accession>A0ABY4WCU2</accession>
<keyword evidence="4" id="KW-1185">Reference proteome</keyword>
<dbReference type="RefSeq" id="WP_251936200.1">
    <property type="nucleotide sequence ID" value="NZ_CP098747.1"/>
</dbReference>
<evidence type="ECO:0000313" key="4">
    <source>
        <dbReference type="Proteomes" id="UP001056291"/>
    </source>
</evidence>
<keyword evidence="1" id="KW-0472">Membrane</keyword>
<dbReference type="CDD" id="cd07341">
    <property type="entry name" value="M56_BlaR1_MecR1_like"/>
    <property type="match status" value="1"/>
</dbReference>
<evidence type="ECO:0000259" key="2">
    <source>
        <dbReference type="Pfam" id="PF05569"/>
    </source>
</evidence>
<keyword evidence="1" id="KW-1133">Transmembrane helix</keyword>
<keyword evidence="1" id="KW-0812">Transmembrane</keyword>
<dbReference type="EMBL" id="CP098747">
    <property type="protein sequence ID" value="USG62456.1"/>
    <property type="molecule type" value="Genomic_DNA"/>
</dbReference>
<protein>
    <submittedName>
        <fullName evidence="3">M56 family metallopeptidase</fullName>
    </submittedName>
</protein>
<dbReference type="Proteomes" id="UP001056291">
    <property type="component" value="Chromosome"/>
</dbReference>
<feature type="transmembrane region" description="Helical" evidence="1">
    <location>
        <begin position="45"/>
        <end position="65"/>
    </location>
</feature>
<evidence type="ECO:0000256" key="1">
    <source>
        <dbReference type="SAM" id="Phobius"/>
    </source>
</evidence>
<dbReference type="Pfam" id="PF05569">
    <property type="entry name" value="Peptidase_M56"/>
    <property type="match status" value="1"/>
</dbReference>
<dbReference type="InterPro" id="IPR008756">
    <property type="entry name" value="Peptidase_M56"/>
</dbReference>
<sequence>MTPDTVLNVFIDVNILLLVACLVWTTALVIFPLIGLKSTFRTQLFLLNGSIGAIILCPIFVYLFSEWTSQNSLNLSDLVVANYLNGNFQVDAEQLESALGFREEMVREVVSLKSFAAQILVGTFSIISAVLFSRLLYQGYRLWTQLKDSYLLKRIGNIYILVSDEISIPYSTRDLTRRYIVIPEEMLTRQLDLKIAITHELQHFRQKDIEWEFFLEVLKPLLFWNPVYYVWCAQVRRLREYACDQIIVNRSPYGIRAYCECLLRTSRSQSKSKRSNRIRLPSVALVDKCDSDKSKRSLLRKRILMMTNAHENKGSNLVSVFASISVFGIVFTTSVLMQNPKDWSHDRLMLSTIINLERMNTINNVAR</sequence>
<dbReference type="PANTHER" id="PTHR34978:SF3">
    <property type="entry name" value="SLR0241 PROTEIN"/>
    <property type="match status" value="1"/>
</dbReference>
<proteinExistence type="predicted"/>
<evidence type="ECO:0000313" key="3">
    <source>
        <dbReference type="EMBL" id="USG62456.1"/>
    </source>
</evidence>
<dbReference type="PANTHER" id="PTHR34978">
    <property type="entry name" value="POSSIBLE SENSOR-TRANSDUCER PROTEIN BLAR"/>
    <property type="match status" value="1"/>
</dbReference>
<name>A0ABY4WCU2_9PROT</name>
<organism evidence="3 4">
    <name type="scientific">Sneathiella marina</name>
    <dbReference type="NCBI Taxonomy" id="2950108"/>
    <lineage>
        <taxon>Bacteria</taxon>
        <taxon>Pseudomonadati</taxon>
        <taxon>Pseudomonadota</taxon>
        <taxon>Alphaproteobacteria</taxon>
        <taxon>Sneathiellales</taxon>
        <taxon>Sneathiellaceae</taxon>
        <taxon>Sneathiella</taxon>
    </lineage>
</organism>
<reference evidence="3" key="1">
    <citation type="submission" date="2022-06" db="EMBL/GenBank/DDBJ databases">
        <title>Sneathiella actinostolidae sp. nov., isolated from a sea anemonein the Western Pacific Ocean.</title>
        <authorList>
            <person name="Wei M.J."/>
        </authorList>
    </citation>
    <scope>NUCLEOTIDE SEQUENCE</scope>
    <source>
        <strain evidence="3">PHK-P5</strain>
    </source>
</reference>
<feature type="transmembrane region" description="Helical" evidence="1">
    <location>
        <begin position="115"/>
        <end position="137"/>
    </location>
</feature>
<feature type="transmembrane region" description="Helical" evidence="1">
    <location>
        <begin position="315"/>
        <end position="337"/>
    </location>
</feature>
<feature type="domain" description="Peptidase M56" evidence="2">
    <location>
        <begin position="137"/>
        <end position="273"/>
    </location>
</feature>
<dbReference type="InterPro" id="IPR052173">
    <property type="entry name" value="Beta-lactam_resp_regulator"/>
</dbReference>
<gene>
    <name evidence="3" type="ORF">NBZ79_05640</name>
</gene>